<sequence>MTQANPNRSVGCLPSDLSNISFSSSFEAVARSTELVTTVTCGLTASISDRVLSSPEADRASRTTTEPGLNLRAVSMAILAPMPRDAPVTRKYVTCSRLTAVVGAVGAGVVVTEDMIGNAFTGLDLYGRAICPSPEDDYLAVLAGLAVGARG</sequence>
<reference evidence="2" key="1">
    <citation type="submission" date="2013-03" db="EMBL/GenBank/DDBJ databases">
        <title>The Genome Sequence of Anopheles christyi ACHKN1017.</title>
        <authorList>
            <consortium name="The Broad Institute Genomics Platform"/>
            <person name="Neafsey D.E."/>
            <person name="Besansky N."/>
            <person name="Walker B."/>
            <person name="Young S.K."/>
            <person name="Zeng Q."/>
            <person name="Gargeya S."/>
            <person name="Fitzgerald M."/>
            <person name="Haas B."/>
            <person name="Abouelleil A."/>
            <person name="Allen A.W."/>
            <person name="Alvarado L."/>
            <person name="Arachchi H.M."/>
            <person name="Berlin A.M."/>
            <person name="Chapman S.B."/>
            <person name="Gainer-Dewar J."/>
            <person name="Goldberg J."/>
            <person name="Griggs A."/>
            <person name="Gujja S."/>
            <person name="Hansen M."/>
            <person name="Howarth C."/>
            <person name="Imamovic A."/>
            <person name="Ireland A."/>
            <person name="Larimer J."/>
            <person name="McCowan C."/>
            <person name="Murphy C."/>
            <person name="Pearson M."/>
            <person name="Poon T.W."/>
            <person name="Priest M."/>
            <person name="Roberts A."/>
            <person name="Saif S."/>
            <person name="Shea T."/>
            <person name="Sisk P."/>
            <person name="Sykes S."/>
            <person name="Wortman J."/>
            <person name="Nusbaum C."/>
            <person name="Birren B."/>
        </authorList>
    </citation>
    <scope>NUCLEOTIDE SEQUENCE [LARGE SCALE GENOMIC DNA]</scope>
    <source>
        <strain evidence="2">ACHKN1017</strain>
    </source>
</reference>
<accession>A0A182KHZ7</accession>
<dbReference type="Proteomes" id="UP000075881">
    <property type="component" value="Unassembled WGS sequence"/>
</dbReference>
<evidence type="ECO:0000313" key="2">
    <source>
        <dbReference type="Proteomes" id="UP000075881"/>
    </source>
</evidence>
<organism evidence="1 2">
    <name type="scientific">Anopheles christyi</name>
    <dbReference type="NCBI Taxonomy" id="43041"/>
    <lineage>
        <taxon>Eukaryota</taxon>
        <taxon>Metazoa</taxon>
        <taxon>Ecdysozoa</taxon>
        <taxon>Arthropoda</taxon>
        <taxon>Hexapoda</taxon>
        <taxon>Insecta</taxon>
        <taxon>Pterygota</taxon>
        <taxon>Neoptera</taxon>
        <taxon>Endopterygota</taxon>
        <taxon>Diptera</taxon>
        <taxon>Nematocera</taxon>
        <taxon>Culicoidea</taxon>
        <taxon>Culicidae</taxon>
        <taxon>Anophelinae</taxon>
        <taxon>Anopheles</taxon>
    </lineage>
</organism>
<name>A0A182KHZ7_9DIPT</name>
<dbReference type="AlphaFoldDB" id="A0A182KHZ7"/>
<evidence type="ECO:0000313" key="1">
    <source>
        <dbReference type="EnsemblMetazoa" id="ACHR014101-PA"/>
    </source>
</evidence>
<proteinExistence type="predicted"/>
<protein>
    <submittedName>
        <fullName evidence="1">Uncharacterized protein</fullName>
    </submittedName>
</protein>
<dbReference type="VEuPathDB" id="VectorBase:ACHR014101"/>
<keyword evidence="2" id="KW-1185">Reference proteome</keyword>
<dbReference type="EnsemblMetazoa" id="ACHR014101-RA">
    <property type="protein sequence ID" value="ACHR014101-PA"/>
    <property type="gene ID" value="ACHR014101"/>
</dbReference>
<reference evidence="1" key="2">
    <citation type="submission" date="2020-05" db="UniProtKB">
        <authorList>
            <consortium name="EnsemblMetazoa"/>
        </authorList>
    </citation>
    <scope>IDENTIFICATION</scope>
    <source>
        <strain evidence="1">ACHKN1017</strain>
    </source>
</reference>